<organism evidence="4">
    <name type="scientific">Skeletonema marinoi</name>
    <dbReference type="NCBI Taxonomy" id="267567"/>
    <lineage>
        <taxon>Eukaryota</taxon>
        <taxon>Sar</taxon>
        <taxon>Stramenopiles</taxon>
        <taxon>Ochrophyta</taxon>
        <taxon>Bacillariophyta</taxon>
        <taxon>Coscinodiscophyceae</taxon>
        <taxon>Thalassiosirophycidae</taxon>
        <taxon>Thalassiosirales</taxon>
        <taxon>Skeletonemataceae</taxon>
        <taxon>Skeletonema</taxon>
        <taxon>Skeletonema marinoi-dohrnii complex</taxon>
    </lineage>
</organism>
<name>A0A7S2M3P2_9STRA</name>
<keyword evidence="3" id="KW-0732">Signal</keyword>
<feature type="coiled-coil region" evidence="1">
    <location>
        <begin position="235"/>
        <end position="294"/>
    </location>
</feature>
<feature type="coiled-coil region" evidence="1">
    <location>
        <begin position="51"/>
        <end position="86"/>
    </location>
</feature>
<evidence type="ECO:0000256" key="1">
    <source>
        <dbReference type="SAM" id="Coils"/>
    </source>
</evidence>
<keyword evidence="1" id="KW-0175">Coiled coil</keyword>
<accession>A0A7S2M3P2</accession>
<evidence type="ECO:0000256" key="3">
    <source>
        <dbReference type="SAM" id="SignalP"/>
    </source>
</evidence>
<proteinExistence type="predicted"/>
<feature type="coiled-coil region" evidence="1">
    <location>
        <begin position="181"/>
        <end position="208"/>
    </location>
</feature>
<evidence type="ECO:0000313" key="4">
    <source>
        <dbReference type="EMBL" id="CAD9623806.1"/>
    </source>
</evidence>
<sequence>MKADTRLLTIAVLTAAGLAADAFHQPLIQPIPSRLRAQDRVRNTIHFSSINDNVSSDIDALESELAAEIEAALELAQQAIEGSTEEGLDEVANLLLEAPPNLIPAPPEDVPTESVISSVLDDEPEDTIKEDEEAQKQPLPPTTPPPPPPQTISLFGETLQKAAMEEAEKLKKLLFGIKEDISETEARVEEAKGTADALKLEIEASIKERDETVKTIESEFAAEKQRLAKEIGTASEDLQSVIDESTKNIADAQSEAARADEALVSKMESLASAIKEITSEVIGTKKEKEEIQETKPSRLNKVVQEAKENMLGVKKSIEFDKTYLNRVNADLVQMAEEAESNVKEAYDAAAIIRNERVSLQDQIDTVERSSLSQIAELEDQLVEDDAFYAKLLESERARVSKVIDDAYQKYGEIVGKEEAKRKSVEADYATQLSQKEKEGRTAIDAIEAKVNDKLDALEAKHSTERIGIYQQKIEAVAAERDVMLADLAVESAKLETVRAKMDVKLNRVRTDVVGVKAAFEQELKKRRLLAEEERQELLGRIEDVRSDMTNKIIAQQESMETQKSAYIDQQDAAIVKSEEECRQAWSELATLKQTLNDTNEEKSRMEGTVADKAALIESYEKDRTSFRKSVRLSFKVAREKIGSKAKRVIGKDDK</sequence>
<feature type="compositionally biased region" description="Acidic residues" evidence="2">
    <location>
        <begin position="124"/>
        <end position="133"/>
    </location>
</feature>
<feature type="coiled-coil region" evidence="1">
    <location>
        <begin position="328"/>
        <end position="355"/>
    </location>
</feature>
<protein>
    <recommendedName>
        <fullName evidence="5">Dynein regulatory complex protein 10</fullName>
    </recommendedName>
</protein>
<feature type="compositionally biased region" description="Pro residues" evidence="2">
    <location>
        <begin position="138"/>
        <end position="150"/>
    </location>
</feature>
<feature type="signal peptide" evidence="3">
    <location>
        <begin position="1"/>
        <end position="19"/>
    </location>
</feature>
<feature type="region of interest" description="Disordered" evidence="2">
    <location>
        <begin position="124"/>
        <end position="151"/>
    </location>
</feature>
<evidence type="ECO:0000256" key="2">
    <source>
        <dbReference type="SAM" id="MobiDB-lite"/>
    </source>
</evidence>
<evidence type="ECO:0008006" key="5">
    <source>
        <dbReference type="Google" id="ProtNLM"/>
    </source>
</evidence>
<reference evidence="4" key="1">
    <citation type="submission" date="2021-01" db="EMBL/GenBank/DDBJ databases">
        <authorList>
            <person name="Corre E."/>
            <person name="Pelletier E."/>
            <person name="Niang G."/>
            <person name="Scheremetjew M."/>
            <person name="Finn R."/>
            <person name="Kale V."/>
            <person name="Holt S."/>
            <person name="Cochrane G."/>
            <person name="Meng A."/>
            <person name="Brown T."/>
            <person name="Cohen L."/>
        </authorList>
    </citation>
    <scope>NUCLEOTIDE SEQUENCE</scope>
    <source>
        <strain evidence="4">SM1012Den-03</strain>
    </source>
</reference>
<dbReference type="EMBL" id="HBGZ01027271">
    <property type="protein sequence ID" value="CAD9623806.1"/>
    <property type="molecule type" value="Transcribed_RNA"/>
</dbReference>
<feature type="chain" id="PRO_5030844585" description="Dynein regulatory complex protein 10" evidence="3">
    <location>
        <begin position="20"/>
        <end position="654"/>
    </location>
</feature>
<dbReference type="AlphaFoldDB" id="A0A7S2M3P2"/>
<gene>
    <name evidence="4" type="ORF">SMAR0320_LOCUS19411</name>
</gene>